<evidence type="ECO:0000256" key="3">
    <source>
        <dbReference type="ARBA" id="ARBA00023163"/>
    </source>
</evidence>
<dbReference type="InterPro" id="IPR011990">
    <property type="entry name" value="TPR-like_helical_dom_sf"/>
</dbReference>
<feature type="domain" description="HTH luxR-type" evidence="4">
    <location>
        <begin position="485"/>
        <end position="550"/>
    </location>
</feature>
<sequence length="557" mass="58957">MTRSRTPMLIDIGDTGRSRSSVVAEFGSFVFVHNRGGIMTTKSTPLHKITGVRGESFLLENVARMLGRSSVALPPPLDEAIVRGPAFAGHHVAFATDSVLHAITESVPAPARLALRREVTSLPMRHVPAHQAAAESCSAAHRLIMNGDVAAGVRVAQRVLVSPDAVPAARLDAEACLILGHFLLGGPEAERLAERILRERGNGPGDIAAMMALMIRSDALWRAGALGEALSLGRTAVRHGENVDPVWRLHFQLALAEKLADLREFDRAASLIDDAEAGLRGLPAPVWTAAAAAMRSRLLLQAGRVGDALREATLATSAAEPHAVPLLEPLAHAVLCIGSLYMEDLPAAVAHLPRADHAWAEILVAARTEGPWAAVDLLSGKHRCLPRQRSLYVEVPSAAAILVLLAREVGDGALERDVLETVNGLAADNAGIGVVGLTAMHANALAKGASAALALIVVQSPDPISAALATEELAKLYAAKKLTRLATGWSQLSEMERRITSLVSAGLTNRQIAKQVHLSAHTVNYHLRKVYKKLGINTRVELAHAAVAYAGVAEEAS</sequence>
<keyword evidence="6" id="KW-1185">Reference proteome</keyword>
<dbReference type="GO" id="GO:0006355">
    <property type="term" value="P:regulation of DNA-templated transcription"/>
    <property type="evidence" value="ECO:0007669"/>
    <property type="project" value="InterPro"/>
</dbReference>
<evidence type="ECO:0000313" key="6">
    <source>
        <dbReference type="Proteomes" id="UP000598146"/>
    </source>
</evidence>
<evidence type="ECO:0000259" key="4">
    <source>
        <dbReference type="PROSITE" id="PS50043"/>
    </source>
</evidence>
<evidence type="ECO:0000256" key="1">
    <source>
        <dbReference type="ARBA" id="ARBA00023015"/>
    </source>
</evidence>
<dbReference type="PANTHER" id="PTHR44688:SF16">
    <property type="entry name" value="DNA-BINDING TRANSCRIPTIONAL ACTIVATOR DEVR_DOSR"/>
    <property type="match status" value="1"/>
</dbReference>
<dbReference type="AlphaFoldDB" id="A0A931CAM0"/>
<dbReference type="InterPro" id="IPR016032">
    <property type="entry name" value="Sig_transdc_resp-reg_C-effctor"/>
</dbReference>
<evidence type="ECO:0000256" key="2">
    <source>
        <dbReference type="ARBA" id="ARBA00023125"/>
    </source>
</evidence>
<dbReference type="Pfam" id="PF00196">
    <property type="entry name" value="GerE"/>
    <property type="match status" value="1"/>
</dbReference>
<accession>A0A931CAM0</accession>
<reference evidence="5" key="1">
    <citation type="submission" date="2020-11" db="EMBL/GenBank/DDBJ databases">
        <title>Isolation and identification of active actinomycetes.</title>
        <authorList>
            <person name="Sun X."/>
        </authorList>
    </citation>
    <scope>NUCLEOTIDE SEQUENCE</scope>
    <source>
        <strain evidence="5">NEAU-A11</strain>
    </source>
</reference>
<dbReference type="PANTHER" id="PTHR44688">
    <property type="entry name" value="DNA-BINDING TRANSCRIPTIONAL ACTIVATOR DEVR_DOSR"/>
    <property type="match status" value="1"/>
</dbReference>
<gene>
    <name evidence="5" type="ORF">I4J89_34375</name>
</gene>
<organism evidence="5 6">
    <name type="scientific">Actinoplanes aureus</name>
    <dbReference type="NCBI Taxonomy" id="2792083"/>
    <lineage>
        <taxon>Bacteria</taxon>
        <taxon>Bacillati</taxon>
        <taxon>Actinomycetota</taxon>
        <taxon>Actinomycetes</taxon>
        <taxon>Micromonosporales</taxon>
        <taxon>Micromonosporaceae</taxon>
        <taxon>Actinoplanes</taxon>
    </lineage>
</organism>
<dbReference type="Gene3D" id="1.25.40.10">
    <property type="entry name" value="Tetratricopeptide repeat domain"/>
    <property type="match status" value="1"/>
</dbReference>
<dbReference type="Proteomes" id="UP000598146">
    <property type="component" value="Unassembled WGS sequence"/>
</dbReference>
<dbReference type="EMBL" id="JADQTO010000021">
    <property type="protein sequence ID" value="MBG0566544.1"/>
    <property type="molecule type" value="Genomic_DNA"/>
</dbReference>
<dbReference type="SUPFAM" id="SSF46894">
    <property type="entry name" value="C-terminal effector domain of the bipartite response regulators"/>
    <property type="match status" value="1"/>
</dbReference>
<evidence type="ECO:0000313" key="5">
    <source>
        <dbReference type="EMBL" id="MBG0566544.1"/>
    </source>
</evidence>
<dbReference type="GO" id="GO:0003677">
    <property type="term" value="F:DNA binding"/>
    <property type="evidence" value="ECO:0007669"/>
    <property type="project" value="UniProtKB-KW"/>
</dbReference>
<protein>
    <submittedName>
        <fullName evidence="5">Helix-turn-helix transcriptional regulator</fullName>
    </submittedName>
</protein>
<dbReference type="Gene3D" id="1.10.10.10">
    <property type="entry name" value="Winged helix-like DNA-binding domain superfamily/Winged helix DNA-binding domain"/>
    <property type="match status" value="1"/>
</dbReference>
<dbReference type="SMART" id="SM00421">
    <property type="entry name" value="HTH_LUXR"/>
    <property type="match status" value="1"/>
</dbReference>
<dbReference type="InterPro" id="IPR000792">
    <property type="entry name" value="Tscrpt_reg_LuxR_C"/>
</dbReference>
<dbReference type="InterPro" id="IPR036388">
    <property type="entry name" value="WH-like_DNA-bd_sf"/>
</dbReference>
<dbReference type="PRINTS" id="PR00038">
    <property type="entry name" value="HTHLUXR"/>
</dbReference>
<proteinExistence type="predicted"/>
<dbReference type="PROSITE" id="PS50043">
    <property type="entry name" value="HTH_LUXR_2"/>
    <property type="match status" value="1"/>
</dbReference>
<comment type="caution">
    <text evidence="5">The sequence shown here is derived from an EMBL/GenBank/DDBJ whole genome shotgun (WGS) entry which is preliminary data.</text>
</comment>
<keyword evidence="2" id="KW-0238">DNA-binding</keyword>
<dbReference type="CDD" id="cd06170">
    <property type="entry name" value="LuxR_C_like"/>
    <property type="match status" value="1"/>
</dbReference>
<keyword evidence="1" id="KW-0805">Transcription regulation</keyword>
<keyword evidence="3" id="KW-0804">Transcription</keyword>
<name>A0A931CAM0_9ACTN</name>